<evidence type="ECO:0000313" key="2">
    <source>
        <dbReference type="EMBL" id="MBW0468057.1"/>
    </source>
</evidence>
<proteinExistence type="predicted"/>
<comment type="caution">
    <text evidence="2">The sequence shown here is derived from an EMBL/GenBank/DDBJ whole genome shotgun (WGS) entry which is preliminary data.</text>
</comment>
<keyword evidence="3" id="KW-1185">Reference proteome</keyword>
<organism evidence="2 3">
    <name type="scientific">Austropuccinia psidii MF-1</name>
    <dbReference type="NCBI Taxonomy" id="1389203"/>
    <lineage>
        <taxon>Eukaryota</taxon>
        <taxon>Fungi</taxon>
        <taxon>Dikarya</taxon>
        <taxon>Basidiomycota</taxon>
        <taxon>Pucciniomycotina</taxon>
        <taxon>Pucciniomycetes</taxon>
        <taxon>Pucciniales</taxon>
        <taxon>Sphaerophragmiaceae</taxon>
        <taxon>Austropuccinia</taxon>
    </lineage>
</organism>
<protein>
    <submittedName>
        <fullName evidence="2">Uncharacterized protein</fullName>
    </submittedName>
</protein>
<feature type="compositionally biased region" description="Basic and acidic residues" evidence="1">
    <location>
        <begin position="61"/>
        <end position="70"/>
    </location>
</feature>
<sequence>MSPVDLMNQPGDIEGLSKTRRPGRGSLGHSGGWLESHQAVQTPAREVNQHKGESSHYPSYRRTDEPDRAYSDSSRLTRSIPNHISSGFTPFRHQQENTRIQGQNQDLFQPKEERFRPKDPEAVGLGYRSKKKPQIVVNIFRISSPTNRMINPTQTEHNVVTPESNLNSDKLWLKISQFSVKTQESLNDFKRLSERLQRNAILQEATIKVIQESCSQLRKASEEPKKRLNQVFEEKHHCKRDRDFLDQDINKIFHFYQNMKPKPEGHALENPYHQEDIRTDAVLVNKARSPSKY</sequence>
<feature type="region of interest" description="Disordered" evidence="1">
    <location>
        <begin position="1"/>
        <end position="90"/>
    </location>
</feature>
<feature type="compositionally biased region" description="Polar residues" evidence="1">
    <location>
        <begin position="71"/>
        <end position="88"/>
    </location>
</feature>
<evidence type="ECO:0000256" key="1">
    <source>
        <dbReference type="SAM" id="MobiDB-lite"/>
    </source>
</evidence>
<dbReference type="EMBL" id="AVOT02001758">
    <property type="protein sequence ID" value="MBW0468057.1"/>
    <property type="molecule type" value="Genomic_DNA"/>
</dbReference>
<evidence type="ECO:0000313" key="3">
    <source>
        <dbReference type="Proteomes" id="UP000765509"/>
    </source>
</evidence>
<name>A0A9Q3GIT5_9BASI</name>
<dbReference type="AlphaFoldDB" id="A0A9Q3GIT5"/>
<accession>A0A9Q3GIT5</accession>
<reference evidence="2" key="1">
    <citation type="submission" date="2021-03" db="EMBL/GenBank/DDBJ databases">
        <title>Draft genome sequence of rust myrtle Austropuccinia psidii MF-1, a brazilian biotype.</title>
        <authorList>
            <person name="Quecine M.C."/>
            <person name="Pachon D.M.R."/>
            <person name="Bonatelli M.L."/>
            <person name="Correr F.H."/>
            <person name="Franceschini L.M."/>
            <person name="Leite T.F."/>
            <person name="Margarido G.R.A."/>
            <person name="Almeida C.A."/>
            <person name="Ferrarezi J.A."/>
            <person name="Labate C.A."/>
        </authorList>
    </citation>
    <scope>NUCLEOTIDE SEQUENCE</scope>
    <source>
        <strain evidence="2">MF-1</strain>
    </source>
</reference>
<dbReference type="Proteomes" id="UP000765509">
    <property type="component" value="Unassembled WGS sequence"/>
</dbReference>
<gene>
    <name evidence="2" type="ORF">O181_007772</name>
</gene>